<dbReference type="PANTHER" id="PTHR33705:SF2">
    <property type="entry name" value="PHOSPHOCARRIER PROTEIN NPR"/>
    <property type="match status" value="1"/>
</dbReference>
<comment type="subcellular location">
    <subcellularLocation>
        <location evidence="1">Cytoplasm</location>
    </subcellularLocation>
</comment>
<keyword evidence="4" id="KW-0598">Phosphotransferase system</keyword>
<dbReference type="GO" id="GO:0005737">
    <property type="term" value="C:cytoplasm"/>
    <property type="evidence" value="ECO:0007669"/>
    <property type="project" value="UniProtKB-SubCell"/>
</dbReference>
<dbReference type="PROSITE" id="PS00369">
    <property type="entry name" value="PTS_HPR_HIS"/>
    <property type="match status" value="1"/>
</dbReference>
<dbReference type="EMBL" id="JACHGY010000001">
    <property type="protein sequence ID" value="MBB6428691.1"/>
    <property type="molecule type" value="Genomic_DNA"/>
</dbReference>
<evidence type="ECO:0000259" key="5">
    <source>
        <dbReference type="PROSITE" id="PS51350"/>
    </source>
</evidence>
<dbReference type="Gene3D" id="3.30.1340.10">
    <property type="entry name" value="HPr-like"/>
    <property type="match status" value="1"/>
</dbReference>
<reference evidence="6 7" key="1">
    <citation type="submission" date="2020-08" db="EMBL/GenBank/DDBJ databases">
        <title>Genomic Encyclopedia of Type Strains, Phase IV (KMG-IV): sequencing the most valuable type-strain genomes for metagenomic binning, comparative biology and taxonomic classification.</title>
        <authorList>
            <person name="Goeker M."/>
        </authorList>
    </citation>
    <scope>NUCLEOTIDE SEQUENCE [LARGE SCALE GENOMIC DNA]</scope>
    <source>
        <strain evidence="6 7">DSM 103725</strain>
    </source>
</reference>
<organism evidence="6 7">
    <name type="scientific">Algisphaera agarilytica</name>
    <dbReference type="NCBI Taxonomy" id="1385975"/>
    <lineage>
        <taxon>Bacteria</taxon>
        <taxon>Pseudomonadati</taxon>
        <taxon>Planctomycetota</taxon>
        <taxon>Phycisphaerae</taxon>
        <taxon>Phycisphaerales</taxon>
        <taxon>Phycisphaeraceae</taxon>
        <taxon>Algisphaera</taxon>
    </lineage>
</organism>
<proteinExistence type="inferred from homology"/>
<evidence type="ECO:0000313" key="7">
    <source>
        <dbReference type="Proteomes" id="UP000541810"/>
    </source>
</evidence>
<protein>
    <submittedName>
        <fullName evidence="6">Phosphotransferase system HPr (HPr) family protein</fullName>
    </submittedName>
</protein>
<dbReference type="InterPro" id="IPR001020">
    <property type="entry name" value="PTS_HPr_His_P_site"/>
</dbReference>
<dbReference type="GO" id="GO:0009401">
    <property type="term" value="P:phosphoenolpyruvate-dependent sugar phosphotransferase system"/>
    <property type="evidence" value="ECO:0007669"/>
    <property type="project" value="UniProtKB-KW"/>
</dbReference>
<evidence type="ECO:0000313" key="6">
    <source>
        <dbReference type="EMBL" id="MBB6428691.1"/>
    </source>
</evidence>
<accession>A0A7X0H5W0</accession>
<dbReference type="InterPro" id="IPR035895">
    <property type="entry name" value="HPr-like_sf"/>
</dbReference>
<keyword evidence="3" id="KW-0963">Cytoplasm</keyword>
<evidence type="ECO:0000256" key="4">
    <source>
        <dbReference type="ARBA" id="ARBA00022683"/>
    </source>
</evidence>
<comment type="caution">
    <text evidence="6">The sequence shown here is derived from an EMBL/GenBank/DDBJ whole genome shotgun (WGS) entry which is preliminary data.</text>
</comment>
<dbReference type="PROSITE" id="PS00589">
    <property type="entry name" value="PTS_HPR_SER"/>
    <property type="match status" value="1"/>
</dbReference>
<dbReference type="SUPFAM" id="SSF55594">
    <property type="entry name" value="HPr-like"/>
    <property type="match status" value="1"/>
</dbReference>
<name>A0A7X0H5W0_9BACT</name>
<evidence type="ECO:0000256" key="1">
    <source>
        <dbReference type="ARBA" id="ARBA00004496"/>
    </source>
</evidence>
<dbReference type="InterPro" id="IPR002114">
    <property type="entry name" value="PTS_HPr_Ser_P_site"/>
</dbReference>
<gene>
    <name evidence="6" type="ORF">HNQ40_000497</name>
</gene>
<evidence type="ECO:0000256" key="2">
    <source>
        <dbReference type="ARBA" id="ARBA00010736"/>
    </source>
</evidence>
<dbReference type="InterPro" id="IPR000032">
    <property type="entry name" value="HPr-like"/>
</dbReference>
<feature type="domain" description="HPr" evidence="5">
    <location>
        <begin position="3"/>
        <end position="90"/>
    </location>
</feature>
<evidence type="ECO:0000256" key="3">
    <source>
        <dbReference type="ARBA" id="ARBA00022490"/>
    </source>
</evidence>
<dbReference type="NCBIfam" id="TIGR01003">
    <property type="entry name" value="PTS_HPr_family"/>
    <property type="match status" value="1"/>
</dbReference>
<comment type="similarity">
    <text evidence="2">Belongs to the HPr family.</text>
</comment>
<dbReference type="PROSITE" id="PS51350">
    <property type="entry name" value="PTS_HPR_DOM"/>
    <property type="match status" value="1"/>
</dbReference>
<dbReference type="Proteomes" id="UP000541810">
    <property type="component" value="Unassembled WGS sequence"/>
</dbReference>
<dbReference type="PANTHER" id="PTHR33705">
    <property type="entry name" value="PHOSPHOCARRIER PROTEIN HPR"/>
    <property type="match status" value="1"/>
</dbReference>
<keyword evidence="6" id="KW-0808">Transferase</keyword>
<sequence length="90" mass="9269">MSSASANLTISNRLGLHARPAMSLVDTASTFSSDIKIAKGAQVVDAKSIMQLMMLAATKGTELVVTADGPDADDAIAAITALVNSKFDED</sequence>
<keyword evidence="7" id="KW-1185">Reference proteome</keyword>
<dbReference type="InterPro" id="IPR050399">
    <property type="entry name" value="HPr"/>
</dbReference>
<dbReference type="AlphaFoldDB" id="A0A7X0H5W0"/>
<dbReference type="CDD" id="cd00367">
    <property type="entry name" value="PTS-HPr_like"/>
    <property type="match status" value="1"/>
</dbReference>
<dbReference type="PRINTS" id="PR00107">
    <property type="entry name" value="PHOSPHOCPHPR"/>
</dbReference>
<dbReference type="GO" id="GO:0016740">
    <property type="term" value="F:transferase activity"/>
    <property type="evidence" value="ECO:0007669"/>
    <property type="project" value="UniProtKB-KW"/>
</dbReference>
<dbReference type="Pfam" id="PF00381">
    <property type="entry name" value="PTS-HPr"/>
    <property type="match status" value="1"/>
</dbReference>
<dbReference type="RefSeq" id="WP_184676054.1">
    <property type="nucleotide sequence ID" value="NZ_JACHGY010000001.1"/>
</dbReference>